<dbReference type="Pfam" id="PF00245">
    <property type="entry name" value="Alk_phosphatase"/>
    <property type="match status" value="1"/>
</dbReference>
<feature type="binding site" evidence="4">
    <location>
        <position position="304"/>
    </location>
    <ligand>
        <name>Mg(2+)</name>
        <dbReference type="ChEBI" id="CHEBI:18420"/>
    </ligand>
</feature>
<evidence type="ECO:0000256" key="5">
    <source>
        <dbReference type="RuleBase" id="RU003946"/>
    </source>
</evidence>
<dbReference type="PRINTS" id="PR00113">
    <property type="entry name" value="ALKPHPHTASE"/>
</dbReference>
<comment type="caution">
    <text evidence="7">The sequence shown here is derived from an EMBL/GenBank/DDBJ whole genome shotgun (WGS) entry which is preliminary data.</text>
</comment>
<name>A0A9N8HH94_9STRA</name>
<reference evidence="7" key="1">
    <citation type="submission" date="2020-06" db="EMBL/GenBank/DDBJ databases">
        <authorList>
            <consortium name="Plant Systems Biology data submission"/>
        </authorList>
    </citation>
    <scope>NUCLEOTIDE SEQUENCE</scope>
    <source>
        <strain evidence="7">D6</strain>
    </source>
</reference>
<keyword evidence="6" id="KW-0732">Signal</keyword>
<organism evidence="7 8">
    <name type="scientific">Seminavis robusta</name>
    <dbReference type="NCBI Taxonomy" id="568900"/>
    <lineage>
        <taxon>Eukaryota</taxon>
        <taxon>Sar</taxon>
        <taxon>Stramenopiles</taxon>
        <taxon>Ochrophyta</taxon>
        <taxon>Bacillariophyta</taxon>
        <taxon>Bacillariophyceae</taxon>
        <taxon>Bacillariophycidae</taxon>
        <taxon>Naviculales</taxon>
        <taxon>Naviculaceae</taxon>
        <taxon>Seminavis</taxon>
    </lineage>
</organism>
<dbReference type="PANTHER" id="PTHR11596">
    <property type="entry name" value="ALKALINE PHOSPHATASE"/>
    <property type="match status" value="1"/>
</dbReference>
<dbReference type="GO" id="GO:0046872">
    <property type="term" value="F:metal ion binding"/>
    <property type="evidence" value="ECO:0007669"/>
    <property type="project" value="UniProtKB-KW"/>
</dbReference>
<feature type="binding site" evidence="4">
    <location>
        <position position="351"/>
    </location>
    <ligand>
        <name>Zn(2+)</name>
        <dbReference type="ChEBI" id="CHEBI:29105"/>
        <label>2</label>
    </ligand>
</feature>
<dbReference type="CDD" id="cd16012">
    <property type="entry name" value="ALP"/>
    <property type="match status" value="1"/>
</dbReference>
<evidence type="ECO:0000256" key="6">
    <source>
        <dbReference type="SAM" id="SignalP"/>
    </source>
</evidence>
<feature type="binding site" evidence="4">
    <location>
        <position position="309"/>
    </location>
    <ligand>
        <name>Zn(2+)</name>
        <dbReference type="ChEBI" id="CHEBI:29105"/>
        <label>2</label>
    </ligand>
</feature>
<proteinExistence type="inferred from homology"/>
<keyword evidence="4" id="KW-0460">Magnesium</keyword>
<evidence type="ECO:0000313" key="7">
    <source>
        <dbReference type="EMBL" id="CAB9512230.1"/>
    </source>
</evidence>
<dbReference type="AlphaFoldDB" id="A0A9N8HH94"/>
<comment type="similarity">
    <text evidence="5">Belongs to the alkaline phosphatase family.</text>
</comment>
<evidence type="ECO:0000256" key="1">
    <source>
        <dbReference type="ARBA" id="ARBA00012647"/>
    </source>
</evidence>
<dbReference type="PANTHER" id="PTHR11596:SF5">
    <property type="entry name" value="ALKALINE PHOSPHATASE"/>
    <property type="match status" value="1"/>
</dbReference>
<accession>A0A9N8HH94</accession>
<keyword evidence="8" id="KW-1185">Reference proteome</keyword>
<dbReference type="Proteomes" id="UP001153069">
    <property type="component" value="Unassembled WGS sequence"/>
</dbReference>
<gene>
    <name evidence="7" type="ORF">SEMRO_525_G160150.1</name>
</gene>
<sequence>MMIWNCAGFLSAVLALSVTGAASAQQKKFKNIIMLIPDGCDNGVLGLARWYKNAPLQVDEMSSGRHQPYMANSIMTDSAPGGTALSTGQLTTDKFIAVGPRREDVLTNLNERDLWPAYAPIPTILEAAKKLGMSTGLVSTSRVTHATPAGFAAHVDSRSKEQEIARHMVFNGIDVVMGGGRNNMLPKPECYNTTGTTPFVEVGRQTDEGEYSSSNRQTGARDDCLNLEDELVSRGYDLCYTRQEMMAMDVKPGTKAWCSFASSHMAPDIDRQFIAQTEPSLAEMTDKAIEILSQNPAGFFLMVEGSQVDWAGHANDPIWMVTDFIAWDDAVKVSVDFAKETDTLVMAQPDHNTGGLKVGSYKFEYVDRTVEFAREPLLGMRMTSEAVVEKMGVPEENATVALLKASILENWSINITDNEAQQILEYSDRYSDKFLSNPSDKIPLNYAMSRIVSHSYTIAGWSSHGHNAEDVPLWFYGMDVPKGAILNTDLGKIAADALGGLSKLNRDLFVDLDTTSLTWSVDLSKETNPHALVEGFVFPLGTDYFLNNGVRVNLPGITVYAPTTEKLYISMEAIQIVQSLA</sequence>
<comment type="cofactor">
    <cofactor evidence="4">
        <name>Zn(2+)</name>
        <dbReference type="ChEBI" id="CHEBI:29105"/>
    </cofactor>
    <text evidence="4">Binds 2 Zn(2+) ions.</text>
</comment>
<keyword evidence="2" id="KW-0597">Phosphoprotein</keyword>
<dbReference type="OrthoDB" id="7392499at2759"/>
<keyword evidence="4" id="KW-0479">Metal-binding</keyword>
<feature type="binding site" evidence="4">
    <location>
        <position position="350"/>
    </location>
    <ligand>
        <name>Zn(2+)</name>
        <dbReference type="ChEBI" id="CHEBI:29105"/>
        <label>2</label>
    </ligand>
</feature>
<evidence type="ECO:0000256" key="2">
    <source>
        <dbReference type="ARBA" id="ARBA00022553"/>
    </source>
</evidence>
<evidence type="ECO:0000256" key="4">
    <source>
        <dbReference type="PIRSR" id="PIRSR601952-2"/>
    </source>
</evidence>
<feature type="chain" id="PRO_5040293894" description="alkaline phosphatase" evidence="6">
    <location>
        <begin position="25"/>
        <end position="581"/>
    </location>
</feature>
<feature type="binding site" evidence="4">
    <location>
        <position position="38"/>
    </location>
    <ligand>
        <name>Zn(2+)</name>
        <dbReference type="ChEBI" id="CHEBI:29105"/>
        <label>2</label>
    </ligand>
</feature>
<dbReference type="Gene3D" id="3.40.720.10">
    <property type="entry name" value="Alkaline Phosphatase, subunit A"/>
    <property type="match status" value="1"/>
</dbReference>
<dbReference type="InterPro" id="IPR001952">
    <property type="entry name" value="Alkaline_phosphatase"/>
</dbReference>
<feature type="binding site" evidence="4">
    <location>
        <position position="466"/>
    </location>
    <ligand>
        <name>Zn(2+)</name>
        <dbReference type="ChEBI" id="CHEBI:29105"/>
        <label>2</label>
    </ligand>
</feature>
<dbReference type="SUPFAM" id="SSF53649">
    <property type="entry name" value="Alkaline phosphatase-like"/>
    <property type="match status" value="1"/>
</dbReference>
<dbReference type="InterPro" id="IPR042085">
    <property type="entry name" value="Ap_crown"/>
</dbReference>
<protein>
    <recommendedName>
        <fullName evidence="1">alkaline phosphatase</fullName>
        <ecNumber evidence="1">3.1.3.1</ecNumber>
    </recommendedName>
</protein>
<dbReference type="EMBL" id="CAICTM010000524">
    <property type="protein sequence ID" value="CAB9512230.1"/>
    <property type="molecule type" value="Genomic_DNA"/>
</dbReference>
<feature type="signal peptide" evidence="6">
    <location>
        <begin position="1"/>
        <end position="24"/>
    </location>
</feature>
<keyword evidence="4" id="KW-0862">Zinc</keyword>
<feature type="binding site" evidence="4">
    <location>
        <position position="147"/>
    </location>
    <ligand>
        <name>Mg(2+)</name>
        <dbReference type="ChEBI" id="CHEBI:18420"/>
    </ligand>
</feature>
<comment type="cofactor">
    <cofactor evidence="4">
        <name>Mg(2+)</name>
        <dbReference type="ChEBI" id="CHEBI:18420"/>
    </cofactor>
    <text evidence="4">Binds 1 Mg(2+) ion.</text>
</comment>
<dbReference type="EC" id="3.1.3.1" evidence="1"/>
<feature type="binding site" evidence="4">
    <location>
        <position position="145"/>
    </location>
    <ligand>
        <name>Mg(2+)</name>
        <dbReference type="ChEBI" id="CHEBI:18420"/>
    </ligand>
</feature>
<dbReference type="GO" id="GO:0004035">
    <property type="term" value="F:alkaline phosphatase activity"/>
    <property type="evidence" value="ECO:0007669"/>
    <property type="project" value="UniProtKB-EC"/>
</dbReference>
<feature type="active site" description="Phosphoserine intermediate" evidence="3">
    <location>
        <position position="78"/>
    </location>
</feature>
<feature type="binding site" evidence="4">
    <location>
        <position position="313"/>
    </location>
    <ligand>
        <name>Zn(2+)</name>
        <dbReference type="ChEBI" id="CHEBI:29105"/>
        <label>2</label>
    </ligand>
</feature>
<dbReference type="Gene3D" id="1.10.1200.140">
    <property type="entry name" value="Alkaline phosphatase, crown domain"/>
    <property type="match status" value="1"/>
</dbReference>
<dbReference type="SMART" id="SM00098">
    <property type="entry name" value="alkPPc"/>
    <property type="match status" value="1"/>
</dbReference>
<evidence type="ECO:0000313" key="8">
    <source>
        <dbReference type="Proteomes" id="UP001153069"/>
    </source>
</evidence>
<evidence type="ECO:0000256" key="3">
    <source>
        <dbReference type="PIRSR" id="PIRSR601952-1"/>
    </source>
</evidence>
<feature type="binding site" evidence="4">
    <location>
        <position position="38"/>
    </location>
    <ligand>
        <name>Mg(2+)</name>
        <dbReference type="ChEBI" id="CHEBI:18420"/>
    </ligand>
</feature>
<dbReference type="InterPro" id="IPR017850">
    <property type="entry name" value="Alkaline_phosphatase_core_sf"/>
</dbReference>